<dbReference type="AlphaFoldDB" id="A0A0B7B407"/>
<dbReference type="Gene3D" id="3.10.100.10">
    <property type="entry name" value="Mannose-Binding Protein A, subunit A"/>
    <property type="match status" value="1"/>
</dbReference>
<feature type="non-terminal residue" evidence="1">
    <location>
        <position position="1"/>
    </location>
</feature>
<evidence type="ECO:0000313" key="1">
    <source>
        <dbReference type="EMBL" id="CEK87783.1"/>
    </source>
</evidence>
<protein>
    <submittedName>
        <fullName evidence="1">Uncharacterized protein</fullName>
    </submittedName>
</protein>
<accession>A0A0B7B407</accession>
<dbReference type="InterPro" id="IPR016186">
    <property type="entry name" value="C-type_lectin-like/link_sf"/>
</dbReference>
<dbReference type="SUPFAM" id="SSF56436">
    <property type="entry name" value="C-type lectin-like"/>
    <property type="match status" value="1"/>
</dbReference>
<reference evidence="1" key="1">
    <citation type="submission" date="2014-12" db="EMBL/GenBank/DDBJ databases">
        <title>Insight into the proteome of Arion vulgaris.</title>
        <authorList>
            <person name="Aradska J."/>
            <person name="Bulat T."/>
            <person name="Smidak R."/>
            <person name="Sarate P."/>
            <person name="Gangsoo J."/>
            <person name="Sialana F."/>
            <person name="Bilban M."/>
            <person name="Lubec G."/>
        </authorList>
    </citation>
    <scope>NUCLEOTIDE SEQUENCE</scope>
    <source>
        <tissue evidence="1">Skin</tissue>
    </source>
</reference>
<name>A0A0B7B407_9EUPU</name>
<sequence>PTEKTTLLEILAGETSTVETPASSRGIDFLRLTRAVEVLEVKFNAFNETLQRLDRIITTLEEKVLVTDTGNETVSEQVVEDVLSTFFAVGNSKYLLFQTSRNADAYRAQTECVLKNLFLAEITNQEDYQNISIAIDQYVVDGGVVLVGGRKELGQENLVFQYSQQLVTFVPSGFVDQVGIRDSQCLALQKSVVDISLTSVPCVGDQENVYYLCQSNN</sequence>
<proteinExistence type="predicted"/>
<gene>
    <name evidence="1" type="primary">ORF161401</name>
</gene>
<dbReference type="InterPro" id="IPR016187">
    <property type="entry name" value="CTDL_fold"/>
</dbReference>
<organism evidence="1">
    <name type="scientific">Arion vulgaris</name>
    <dbReference type="NCBI Taxonomy" id="1028688"/>
    <lineage>
        <taxon>Eukaryota</taxon>
        <taxon>Metazoa</taxon>
        <taxon>Spiralia</taxon>
        <taxon>Lophotrochozoa</taxon>
        <taxon>Mollusca</taxon>
        <taxon>Gastropoda</taxon>
        <taxon>Heterobranchia</taxon>
        <taxon>Euthyneura</taxon>
        <taxon>Panpulmonata</taxon>
        <taxon>Eupulmonata</taxon>
        <taxon>Stylommatophora</taxon>
        <taxon>Helicina</taxon>
        <taxon>Arionoidea</taxon>
        <taxon>Arionidae</taxon>
        <taxon>Arion</taxon>
    </lineage>
</organism>
<dbReference type="EMBL" id="HACG01040918">
    <property type="protein sequence ID" value="CEK87783.1"/>
    <property type="molecule type" value="Transcribed_RNA"/>
</dbReference>